<evidence type="ECO:0000256" key="1">
    <source>
        <dbReference type="SAM" id="Phobius"/>
    </source>
</evidence>
<dbReference type="HOGENOM" id="CLU_1704425_0_0_1"/>
<evidence type="ECO:0000313" key="3">
    <source>
        <dbReference type="Proteomes" id="UP000053593"/>
    </source>
</evidence>
<evidence type="ECO:0000313" key="2">
    <source>
        <dbReference type="EMBL" id="KIK63531.1"/>
    </source>
</evidence>
<feature type="transmembrane region" description="Helical" evidence="1">
    <location>
        <begin position="12"/>
        <end position="30"/>
    </location>
</feature>
<keyword evidence="1" id="KW-1133">Transmembrane helix</keyword>
<dbReference type="OrthoDB" id="2916164at2759"/>
<dbReference type="EMBL" id="KN834763">
    <property type="protein sequence ID" value="KIK63531.1"/>
    <property type="molecule type" value="Genomic_DNA"/>
</dbReference>
<keyword evidence="1" id="KW-0472">Membrane</keyword>
<organism evidence="2 3">
    <name type="scientific">Collybiopsis luxurians FD-317 M1</name>
    <dbReference type="NCBI Taxonomy" id="944289"/>
    <lineage>
        <taxon>Eukaryota</taxon>
        <taxon>Fungi</taxon>
        <taxon>Dikarya</taxon>
        <taxon>Basidiomycota</taxon>
        <taxon>Agaricomycotina</taxon>
        <taxon>Agaricomycetes</taxon>
        <taxon>Agaricomycetidae</taxon>
        <taxon>Agaricales</taxon>
        <taxon>Marasmiineae</taxon>
        <taxon>Omphalotaceae</taxon>
        <taxon>Collybiopsis</taxon>
        <taxon>Collybiopsis luxurians</taxon>
    </lineage>
</organism>
<gene>
    <name evidence="2" type="ORF">GYMLUDRAFT_241463</name>
</gene>
<dbReference type="AlphaFoldDB" id="A0A0D0C623"/>
<proteinExistence type="predicted"/>
<keyword evidence="3" id="KW-1185">Reference proteome</keyword>
<sequence>MARKRYSYPRRIILIPSIFLFILFIQHLFFTRYHSFFERSNSLSQKIQILGQWKQVRRELELPIDFLPDEITIQLEPGDSSYLLSRLFKRSLTAQPNSNVSPEQYFSLDALDEPKISYDELRKSLRTILMAQGEQGLQRKTVGLGGRKRGGRIV</sequence>
<dbReference type="Proteomes" id="UP000053593">
    <property type="component" value="Unassembled WGS sequence"/>
</dbReference>
<keyword evidence="1" id="KW-0812">Transmembrane</keyword>
<name>A0A0D0C623_9AGAR</name>
<protein>
    <submittedName>
        <fullName evidence="2">Unplaced genomic scaffold GYMLUscaffold_15, whole genome shotgun sequence</fullName>
    </submittedName>
</protein>
<accession>A0A0D0C623</accession>
<reference evidence="2 3" key="1">
    <citation type="submission" date="2014-04" db="EMBL/GenBank/DDBJ databases">
        <title>Evolutionary Origins and Diversification of the Mycorrhizal Mutualists.</title>
        <authorList>
            <consortium name="DOE Joint Genome Institute"/>
            <consortium name="Mycorrhizal Genomics Consortium"/>
            <person name="Kohler A."/>
            <person name="Kuo A."/>
            <person name="Nagy L.G."/>
            <person name="Floudas D."/>
            <person name="Copeland A."/>
            <person name="Barry K.W."/>
            <person name="Cichocki N."/>
            <person name="Veneault-Fourrey C."/>
            <person name="LaButti K."/>
            <person name="Lindquist E.A."/>
            <person name="Lipzen A."/>
            <person name="Lundell T."/>
            <person name="Morin E."/>
            <person name="Murat C."/>
            <person name="Riley R."/>
            <person name="Ohm R."/>
            <person name="Sun H."/>
            <person name="Tunlid A."/>
            <person name="Henrissat B."/>
            <person name="Grigoriev I.V."/>
            <person name="Hibbett D.S."/>
            <person name="Martin F."/>
        </authorList>
    </citation>
    <scope>NUCLEOTIDE SEQUENCE [LARGE SCALE GENOMIC DNA]</scope>
    <source>
        <strain evidence="2 3">FD-317 M1</strain>
    </source>
</reference>